<dbReference type="GO" id="GO:0006396">
    <property type="term" value="P:RNA processing"/>
    <property type="evidence" value="ECO:0007669"/>
    <property type="project" value="InterPro"/>
</dbReference>
<keyword evidence="4" id="KW-0479">Metal-binding</keyword>
<evidence type="ECO:0000256" key="1">
    <source>
        <dbReference type="ARBA" id="ARBA00001936"/>
    </source>
</evidence>
<dbReference type="GO" id="GO:0005525">
    <property type="term" value="F:GTP binding"/>
    <property type="evidence" value="ECO:0007669"/>
    <property type="project" value="UniProtKB-KW"/>
</dbReference>
<comment type="caution">
    <text evidence="9">The sequence shown here is derived from an EMBL/GenBank/DDBJ whole genome shotgun (WGS) entry which is preliminary data.</text>
</comment>
<comment type="catalytic activity">
    <reaction evidence="8">
        <text>a 3'-end 3'-phospho-ribonucleotide-RNA + a 5'-end dephospho-ribonucleoside-RNA + GTP = a ribonucleotidyl-ribonucleotide-RNA + GMP + diphosphate</text>
        <dbReference type="Rhea" id="RHEA:68076"/>
        <dbReference type="Rhea" id="RHEA-COMP:10463"/>
        <dbReference type="Rhea" id="RHEA-COMP:13936"/>
        <dbReference type="Rhea" id="RHEA-COMP:17355"/>
        <dbReference type="ChEBI" id="CHEBI:33019"/>
        <dbReference type="ChEBI" id="CHEBI:37565"/>
        <dbReference type="ChEBI" id="CHEBI:58115"/>
        <dbReference type="ChEBI" id="CHEBI:83062"/>
        <dbReference type="ChEBI" id="CHEBI:138284"/>
        <dbReference type="ChEBI" id="CHEBI:173118"/>
        <dbReference type="EC" id="6.5.1.8"/>
    </reaction>
</comment>
<name>X0W1A7_9ZZZZ</name>
<dbReference type="GO" id="GO:0030145">
    <property type="term" value="F:manganese ion binding"/>
    <property type="evidence" value="ECO:0007669"/>
    <property type="project" value="TreeGrafter"/>
</dbReference>
<dbReference type="GO" id="GO:0003909">
    <property type="term" value="F:DNA ligase activity"/>
    <property type="evidence" value="ECO:0007669"/>
    <property type="project" value="TreeGrafter"/>
</dbReference>
<dbReference type="GO" id="GO:0170057">
    <property type="term" value="F:RNA ligase (GTP) activity"/>
    <property type="evidence" value="ECO:0007669"/>
    <property type="project" value="UniProtKB-EC"/>
</dbReference>
<gene>
    <name evidence="9" type="ORF">S01H1_55316</name>
</gene>
<keyword evidence="3" id="KW-0436">Ligase</keyword>
<dbReference type="EC" id="6.5.1.8" evidence="2"/>
<dbReference type="EMBL" id="BARS01035950">
    <property type="protein sequence ID" value="GAG24330.1"/>
    <property type="molecule type" value="Genomic_DNA"/>
</dbReference>
<dbReference type="InterPro" id="IPR001233">
    <property type="entry name" value="RtcB"/>
</dbReference>
<feature type="non-terminal residue" evidence="9">
    <location>
        <position position="1"/>
    </location>
</feature>
<reference evidence="9" key="1">
    <citation type="journal article" date="2014" name="Front. Microbiol.">
        <title>High frequency of phylogenetically diverse reductive dehalogenase-homologous genes in deep subseafloor sedimentary metagenomes.</title>
        <authorList>
            <person name="Kawai M."/>
            <person name="Futagami T."/>
            <person name="Toyoda A."/>
            <person name="Takaki Y."/>
            <person name="Nishi S."/>
            <person name="Hori S."/>
            <person name="Arai W."/>
            <person name="Tsubouchi T."/>
            <person name="Morono Y."/>
            <person name="Uchiyama I."/>
            <person name="Ito T."/>
            <person name="Fujiyama A."/>
            <person name="Inagaki F."/>
            <person name="Takami H."/>
        </authorList>
    </citation>
    <scope>NUCLEOTIDE SEQUENCE</scope>
    <source>
        <strain evidence="9">Expedition CK06-06</strain>
    </source>
</reference>
<sequence length="194" mass="21712">EAKHLAWLSLDDEDGQEYWEVMSLAGDYARASHRIIHSRILKGLDAGLKCEYENHHNFAWKSKIFVGGKYKDVIIHRKGATPADKGVIGLIPSSLSTMAYIVEGLGCEESLCSSSHGTGRTMSRKQAKETFTMSDMKKDLESKGIELIGGGIDECKDCYKDIDSVMEAQADLVKTKGSFMPWMVRMADEQKKKW</sequence>
<evidence type="ECO:0000256" key="6">
    <source>
        <dbReference type="ARBA" id="ARBA00023134"/>
    </source>
</evidence>
<evidence type="ECO:0000256" key="5">
    <source>
        <dbReference type="ARBA" id="ARBA00022741"/>
    </source>
</evidence>
<evidence type="ECO:0000313" key="9">
    <source>
        <dbReference type="EMBL" id="GAG24330.1"/>
    </source>
</evidence>
<protein>
    <recommendedName>
        <fullName evidence="2">3'-phosphate/5'-hydroxy nucleic acid ligase</fullName>
        <ecNumber evidence="2">6.5.1.8</ecNumber>
    </recommendedName>
</protein>
<dbReference type="SUPFAM" id="SSF103365">
    <property type="entry name" value="Hypothetical protein PH1602"/>
    <property type="match status" value="1"/>
</dbReference>
<evidence type="ECO:0000256" key="7">
    <source>
        <dbReference type="ARBA" id="ARBA00023211"/>
    </source>
</evidence>
<dbReference type="InterPro" id="IPR036025">
    <property type="entry name" value="RtcB-like_sf"/>
</dbReference>
<proteinExistence type="predicted"/>
<dbReference type="AlphaFoldDB" id="X0W1A7"/>
<accession>X0W1A7</accession>
<dbReference type="Pfam" id="PF01139">
    <property type="entry name" value="RtcB"/>
    <property type="match status" value="1"/>
</dbReference>
<dbReference type="Gene3D" id="3.90.1860.10">
    <property type="entry name" value="tRNA-splicing ligase RtcB"/>
    <property type="match status" value="1"/>
</dbReference>
<dbReference type="InterPro" id="IPR052915">
    <property type="entry name" value="RtcB-like"/>
</dbReference>
<keyword evidence="7" id="KW-0464">Manganese</keyword>
<evidence type="ECO:0000256" key="2">
    <source>
        <dbReference type="ARBA" id="ARBA00012726"/>
    </source>
</evidence>
<evidence type="ECO:0000256" key="8">
    <source>
        <dbReference type="ARBA" id="ARBA00047746"/>
    </source>
</evidence>
<keyword evidence="6" id="KW-0342">GTP-binding</keyword>
<dbReference type="GO" id="GO:0042245">
    <property type="term" value="P:RNA repair"/>
    <property type="evidence" value="ECO:0007669"/>
    <property type="project" value="TreeGrafter"/>
</dbReference>
<dbReference type="GO" id="GO:0006281">
    <property type="term" value="P:DNA repair"/>
    <property type="evidence" value="ECO:0007669"/>
    <property type="project" value="TreeGrafter"/>
</dbReference>
<keyword evidence="5" id="KW-0547">Nucleotide-binding</keyword>
<dbReference type="PANTHER" id="PTHR43749">
    <property type="entry name" value="RNA-SPLICING LIGASE RTCB"/>
    <property type="match status" value="1"/>
</dbReference>
<evidence type="ECO:0000256" key="3">
    <source>
        <dbReference type="ARBA" id="ARBA00022598"/>
    </source>
</evidence>
<dbReference type="PANTHER" id="PTHR43749:SF2">
    <property type="entry name" value="RNA-SPLICING LIGASE RTCB"/>
    <property type="match status" value="1"/>
</dbReference>
<organism evidence="9">
    <name type="scientific">marine sediment metagenome</name>
    <dbReference type="NCBI Taxonomy" id="412755"/>
    <lineage>
        <taxon>unclassified sequences</taxon>
        <taxon>metagenomes</taxon>
        <taxon>ecological metagenomes</taxon>
    </lineage>
</organism>
<comment type="cofactor">
    <cofactor evidence="1">
        <name>Mn(2+)</name>
        <dbReference type="ChEBI" id="CHEBI:29035"/>
    </cofactor>
</comment>
<evidence type="ECO:0000256" key="4">
    <source>
        <dbReference type="ARBA" id="ARBA00022723"/>
    </source>
</evidence>